<evidence type="ECO:0000313" key="16">
    <source>
        <dbReference type="EMBL" id="CAF4336641.1"/>
    </source>
</evidence>
<evidence type="ECO:0000313" key="18">
    <source>
        <dbReference type="Proteomes" id="UP000663866"/>
    </source>
</evidence>
<dbReference type="EMBL" id="CAJOBH010007680">
    <property type="protein sequence ID" value="CAF4091284.1"/>
    <property type="molecule type" value="Genomic_DNA"/>
</dbReference>
<evidence type="ECO:0000256" key="1">
    <source>
        <dbReference type="ARBA" id="ARBA00004141"/>
    </source>
</evidence>
<evidence type="ECO:0000256" key="4">
    <source>
        <dbReference type="ARBA" id="ARBA00022692"/>
    </source>
</evidence>
<dbReference type="Proteomes" id="UP000663866">
    <property type="component" value="Unassembled WGS sequence"/>
</dbReference>
<keyword evidence="4 7" id="KW-0812">Transmembrane</keyword>
<feature type="compositionally biased region" description="Polar residues" evidence="8">
    <location>
        <begin position="29"/>
        <end position="43"/>
    </location>
</feature>
<dbReference type="InterPro" id="IPR004895">
    <property type="entry name" value="Prenylated_rab_accept_PRA1"/>
</dbReference>
<comment type="caution">
    <text evidence="11">The sequence shown here is derived from an EMBL/GenBank/DDBJ whole genome shotgun (WGS) entry which is preliminary data.</text>
</comment>
<organism evidence="11 17">
    <name type="scientific">Rotaria magnacalcarata</name>
    <dbReference type="NCBI Taxonomy" id="392030"/>
    <lineage>
        <taxon>Eukaryota</taxon>
        <taxon>Metazoa</taxon>
        <taxon>Spiralia</taxon>
        <taxon>Gnathifera</taxon>
        <taxon>Rotifera</taxon>
        <taxon>Eurotatoria</taxon>
        <taxon>Bdelloidea</taxon>
        <taxon>Philodinida</taxon>
        <taxon>Philodinidae</taxon>
        <taxon>Rotaria</taxon>
    </lineage>
</organism>
<evidence type="ECO:0000313" key="15">
    <source>
        <dbReference type="EMBL" id="CAF4091284.1"/>
    </source>
</evidence>
<evidence type="ECO:0000313" key="14">
    <source>
        <dbReference type="EMBL" id="CAF4057826.1"/>
    </source>
</evidence>
<feature type="region of interest" description="Disordered" evidence="8">
    <location>
        <begin position="1"/>
        <end position="43"/>
    </location>
</feature>
<reference evidence="11" key="1">
    <citation type="submission" date="2021-02" db="EMBL/GenBank/DDBJ databases">
        <authorList>
            <person name="Nowell W R."/>
        </authorList>
    </citation>
    <scope>NUCLEOTIDE SEQUENCE</scope>
</reference>
<evidence type="ECO:0000313" key="9">
    <source>
        <dbReference type="EMBL" id="CAF1583387.1"/>
    </source>
</evidence>
<comment type="similarity">
    <text evidence="3 7">Belongs to the PRA1 family.</text>
</comment>
<protein>
    <recommendedName>
        <fullName evidence="7">PRA1 family protein</fullName>
    </recommendedName>
</protein>
<keyword evidence="5 7" id="KW-1133">Transmembrane helix</keyword>
<evidence type="ECO:0000313" key="12">
    <source>
        <dbReference type="EMBL" id="CAF2057149.1"/>
    </source>
</evidence>
<dbReference type="GO" id="GO:0008021">
    <property type="term" value="C:synaptic vesicle"/>
    <property type="evidence" value="ECO:0007669"/>
    <property type="project" value="UniProtKB-SubCell"/>
</dbReference>
<proteinExistence type="inferred from homology"/>
<keyword evidence="6 7" id="KW-0472">Membrane</keyword>
<dbReference type="Proteomes" id="UP000681720">
    <property type="component" value="Unassembled WGS sequence"/>
</dbReference>
<dbReference type="Proteomes" id="UP000663856">
    <property type="component" value="Unassembled WGS sequence"/>
</dbReference>
<dbReference type="EMBL" id="CAJNOW010021130">
    <property type="protein sequence ID" value="CAF1682920.1"/>
    <property type="molecule type" value="Genomic_DNA"/>
</dbReference>
<comment type="subcellular location">
    <subcellularLocation>
        <location evidence="2">Cytoplasmic vesicle</location>
        <location evidence="2">Secretory vesicle</location>
        <location evidence="2">Synaptic vesicle</location>
    </subcellularLocation>
    <subcellularLocation>
        <location evidence="1 7">Membrane</location>
        <topology evidence="1 7">Multi-pass membrane protein</topology>
    </subcellularLocation>
</comment>
<keyword evidence="18" id="KW-1185">Reference proteome</keyword>
<dbReference type="Proteomes" id="UP000663824">
    <property type="component" value="Unassembled WGS sequence"/>
</dbReference>
<dbReference type="Proteomes" id="UP000663834">
    <property type="component" value="Unassembled WGS sequence"/>
</dbReference>
<dbReference type="Pfam" id="PF03208">
    <property type="entry name" value="PRA1"/>
    <property type="match status" value="1"/>
</dbReference>
<dbReference type="AlphaFoldDB" id="A0A816MSN6"/>
<dbReference type="EMBL" id="CAJOBI010003924">
    <property type="protein sequence ID" value="CAF3984963.1"/>
    <property type="molecule type" value="Genomic_DNA"/>
</dbReference>
<dbReference type="EMBL" id="CAJNOV010016043">
    <property type="protein sequence ID" value="CAF1583387.1"/>
    <property type="molecule type" value="Genomic_DNA"/>
</dbReference>
<evidence type="ECO:0000256" key="2">
    <source>
        <dbReference type="ARBA" id="ARBA00004234"/>
    </source>
</evidence>
<evidence type="ECO:0000256" key="8">
    <source>
        <dbReference type="SAM" id="MobiDB-lite"/>
    </source>
</evidence>
<evidence type="ECO:0000313" key="17">
    <source>
        <dbReference type="Proteomes" id="UP000663856"/>
    </source>
</evidence>
<dbReference type="EMBL" id="CAJOBJ010043132">
    <property type="protein sequence ID" value="CAF4336641.1"/>
    <property type="molecule type" value="Genomic_DNA"/>
</dbReference>
<dbReference type="GO" id="GO:0016020">
    <property type="term" value="C:membrane"/>
    <property type="evidence" value="ECO:0007669"/>
    <property type="project" value="UniProtKB-SubCell"/>
</dbReference>
<feature type="compositionally biased region" description="Polar residues" evidence="8">
    <location>
        <begin position="1"/>
        <end position="22"/>
    </location>
</feature>
<evidence type="ECO:0000313" key="10">
    <source>
        <dbReference type="EMBL" id="CAF1682920.1"/>
    </source>
</evidence>
<dbReference type="Proteomes" id="UP000676336">
    <property type="component" value="Unassembled WGS sequence"/>
</dbReference>
<evidence type="ECO:0000256" key="5">
    <source>
        <dbReference type="ARBA" id="ARBA00022989"/>
    </source>
</evidence>
<dbReference type="Proteomes" id="UP000681967">
    <property type="component" value="Unassembled WGS sequence"/>
</dbReference>
<feature type="transmembrane region" description="Helical" evidence="7">
    <location>
        <begin position="156"/>
        <end position="189"/>
    </location>
</feature>
<gene>
    <name evidence="15" type="ORF">BYL167_LOCUS18614</name>
    <name evidence="9" type="ORF">CJN711_LOCUS33228</name>
    <name evidence="16" type="ORF">GIL414_LOCUS27368</name>
    <name evidence="10" type="ORF">KQP761_LOCUS37296</name>
    <name evidence="12" type="ORF">MBJ925_LOCUS14212</name>
    <name evidence="14" type="ORF">OVN521_LOCUS18409</name>
    <name evidence="13" type="ORF">SMN809_LOCUS11071</name>
    <name evidence="11" type="ORF">WKI299_LOCUS5539</name>
</gene>
<dbReference type="OrthoDB" id="63113at2759"/>
<evidence type="ECO:0000256" key="7">
    <source>
        <dbReference type="RuleBase" id="RU363107"/>
    </source>
</evidence>
<feature type="transmembrane region" description="Helical" evidence="7">
    <location>
        <begin position="102"/>
        <end position="135"/>
    </location>
</feature>
<dbReference type="EMBL" id="CAJNRE010006606">
    <property type="protein sequence ID" value="CAF2057149.1"/>
    <property type="molecule type" value="Genomic_DNA"/>
</dbReference>
<dbReference type="GO" id="GO:0005794">
    <property type="term" value="C:Golgi apparatus"/>
    <property type="evidence" value="ECO:0007669"/>
    <property type="project" value="TreeGrafter"/>
</dbReference>
<dbReference type="EMBL" id="CAJOBG010003336">
    <property type="protein sequence ID" value="CAF4057826.1"/>
    <property type="molecule type" value="Genomic_DNA"/>
</dbReference>
<dbReference type="Proteomes" id="UP000663855">
    <property type="component" value="Unassembled WGS sequence"/>
</dbReference>
<evidence type="ECO:0000313" key="13">
    <source>
        <dbReference type="EMBL" id="CAF3984963.1"/>
    </source>
</evidence>
<evidence type="ECO:0000313" key="11">
    <source>
        <dbReference type="EMBL" id="CAF2016854.1"/>
    </source>
</evidence>
<sequence length="209" mass="23047">MSDIQTTKQLSGDMLSPSSQHSEIPLGTSEDNSASSTNNNDLSPWNLSNIQKLNVGELYSEQTKSLRPWTEFFHTNQFKKPASIKAAGRRLLLNVEHFRTNYIIVAVILSIYCVITSPALLFVLLAMGAGCYLVTLKNRESQLSIMGRQIPTSQQYIAVMGLCVPLLLMVGAGSAIFWILGASVFVILLHALFHQTPNQEAFGVQMEEA</sequence>
<accession>A0A816MSN6</accession>
<dbReference type="PANTHER" id="PTHR19317:SF0">
    <property type="entry name" value="PRENYLATED RAB ACCEPTOR PROTEIN 1"/>
    <property type="match status" value="1"/>
</dbReference>
<dbReference type="EMBL" id="CAJNRF010001556">
    <property type="protein sequence ID" value="CAF2016854.1"/>
    <property type="molecule type" value="Genomic_DNA"/>
</dbReference>
<dbReference type="PANTHER" id="PTHR19317">
    <property type="entry name" value="PRENYLATED RAB ACCEPTOR 1-RELATED"/>
    <property type="match status" value="1"/>
</dbReference>
<name>A0A816MSN6_9BILA</name>
<evidence type="ECO:0000256" key="3">
    <source>
        <dbReference type="ARBA" id="ARBA00006483"/>
    </source>
</evidence>
<evidence type="ECO:0000256" key="6">
    <source>
        <dbReference type="ARBA" id="ARBA00023136"/>
    </source>
</evidence>